<feature type="region of interest" description="Disordered" evidence="1">
    <location>
        <begin position="1096"/>
        <end position="1126"/>
    </location>
</feature>
<protein>
    <submittedName>
        <fullName evidence="3">Uncharacterized protein</fullName>
    </submittedName>
</protein>
<evidence type="ECO:0000256" key="1">
    <source>
        <dbReference type="SAM" id="MobiDB-lite"/>
    </source>
</evidence>
<gene>
    <name evidence="3" type="ORF">DNG_02553</name>
</gene>
<feature type="region of interest" description="Disordered" evidence="1">
    <location>
        <begin position="994"/>
        <end position="1065"/>
    </location>
</feature>
<feature type="compositionally biased region" description="Basic and acidic residues" evidence="1">
    <location>
        <begin position="1036"/>
        <end position="1049"/>
    </location>
</feature>
<feature type="compositionally biased region" description="Pro residues" evidence="1">
    <location>
        <begin position="164"/>
        <end position="175"/>
    </location>
</feature>
<feature type="region of interest" description="Disordered" evidence="1">
    <location>
        <begin position="138"/>
        <end position="183"/>
    </location>
</feature>
<evidence type="ECO:0000313" key="4">
    <source>
        <dbReference type="Proteomes" id="UP001187682"/>
    </source>
</evidence>
<feature type="compositionally biased region" description="Low complexity" evidence="1">
    <location>
        <begin position="658"/>
        <end position="669"/>
    </location>
</feature>
<sequence>MAETAIALGLFCPEESTLYVCSDSAVPFVGCCTTDPCKDGSGICPDDNLVPASFELDVLFDNVSPQECLGGEWYACPDLDTPFAGCCSEDACQDRCPADSLRAAVITDYQAKVFNMANAMSAGRVKLTPTKTTFSRVDAAITPEARSTSSTTKPSATPASTAPHPVPSPTRPSPPEKTILVPDNSGKLSEKEIVALACGVGVVSFIIICCIVYKIVNYNRKRRPGYPYRTDHDPNWRPPSSTIELDSDIAPADRQCGTSRAPGNATRPRSYEDATNYDAEARLTGIPGPRRARSAEPCRTFSEILQSHERRVPHERPVVHGQPSAHSHGFEMTAEPIETERVYGNQYRPQQRVVAPRANNQAGQNGWVNAREHAEYYHAAYHANGDYVIDMEGRGQSHYGHRASDSLAQALAVYSADELRRHTTYEIPAARSDDALGRFASYPSPDTFQPPAPRSEGAGQVLNWNQHAHGRYVPYILPARDSMTGQPESSGMNVPVSPGKAHVVEDEPVGELSDPRARSRLGQLYVLNPDKEAESDDAGVGGTKANQDLSSGGKDKGVMVMIPANNKSSGRNGAEGDLVTKGDEKGPSEDVEKIELNKEQNRKGMSTKSEASGGPSKINGPEFLSNTFQAAEILTMVSPEYGNEHEKKTVEQSDCQEAPAPTSSTPAASYSQEPQHLAATGVLPPLRPENDRRDPSTVSDIADSQRLEGVGDIDGQGSRRPTAMCPNCSADMGSADTQQPEVGYRPVGTHPESRPENCRPASSGPATTARLVSQRPGANDVLPLRHPRGRLPASSTAPLAAASHQYQQQASSVLPVLRPENAPRVAARRPSELHMDVPAAEDLGYPIRPPAQPEVIRGPDGSIVTPLDRRRQYQDRYDLVPRRADRREEQQDGQYQPQSGRYGPQSQYQPQAGQFQPQYAAHPAPESRPQQNLNNAHQESTQPYAGPNHNRLRQESRPVGGLTRNIRRQHGSQPAHHPHTPQGYVHAYNTRVYYPNRANPPRPLVRPPPNTVERPRRSAQQLGLGPQPQPGYRTYEGGRDLNRGNDIAHWDPVPPPPAYHQGGHLNSAAPRQYVASGVGGARPVVNGVHGRAVAVPRSEYPARREDENRRGQVNGNYRPFDGGEGL</sequence>
<feature type="compositionally biased region" description="Low complexity" evidence="1">
    <location>
        <begin position="902"/>
        <end position="921"/>
    </location>
</feature>
<reference evidence="3" key="1">
    <citation type="submission" date="2018-03" db="EMBL/GenBank/DDBJ databases">
        <authorList>
            <person name="Guldener U."/>
        </authorList>
    </citation>
    <scope>NUCLEOTIDE SEQUENCE</scope>
</reference>
<feature type="compositionally biased region" description="Low complexity" evidence="1">
    <location>
        <begin position="147"/>
        <end position="163"/>
    </location>
</feature>
<evidence type="ECO:0000313" key="3">
    <source>
        <dbReference type="EMBL" id="SPN99702.1"/>
    </source>
</evidence>
<accession>A0AAE8MTS1</accession>
<proteinExistence type="predicted"/>
<dbReference type="AlphaFoldDB" id="A0AAE8MTS1"/>
<feature type="compositionally biased region" description="Basic and acidic residues" evidence="1">
    <location>
        <begin position="1100"/>
        <end position="1110"/>
    </location>
</feature>
<keyword evidence="2" id="KW-0472">Membrane</keyword>
<dbReference type="EMBL" id="ONZQ02000003">
    <property type="protein sequence ID" value="SPN99702.1"/>
    <property type="molecule type" value="Genomic_DNA"/>
</dbReference>
<feature type="compositionally biased region" description="Pro residues" evidence="1">
    <location>
        <begin position="998"/>
        <end position="1010"/>
    </location>
</feature>
<keyword evidence="2" id="KW-1133">Transmembrane helix</keyword>
<keyword evidence="4" id="KW-1185">Reference proteome</keyword>
<feature type="region of interest" description="Disordered" evidence="1">
    <location>
        <begin position="484"/>
        <end position="517"/>
    </location>
</feature>
<feature type="region of interest" description="Disordered" evidence="1">
    <location>
        <begin position="643"/>
        <end position="785"/>
    </location>
</feature>
<keyword evidence="2" id="KW-0812">Transmembrane</keyword>
<feature type="region of interest" description="Disordered" evidence="1">
    <location>
        <begin position="845"/>
        <end position="955"/>
    </location>
</feature>
<feature type="compositionally biased region" description="Basic and acidic residues" evidence="1">
    <location>
        <begin position="578"/>
        <end position="602"/>
    </location>
</feature>
<evidence type="ECO:0000256" key="2">
    <source>
        <dbReference type="SAM" id="Phobius"/>
    </source>
</evidence>
<organism evidence="3 4">
    <name type="scientific">Cephalotrichum gorgonifer</name>
    <dbReference type="NCBI Taxonomy" id="2041049"/>
    <lineage>
        <taxon>Eukaryota</taxon>
        <taxon>Fungi</taxon>
        <taxon>Dikarya</taxon>
        <taxon>Ascomycota</taxon>
        <taxon>Pezizomycotina</taxon>
        <taxon>Sordariomycetes</taxon>
        <taxon>Hypocreomycetidae</taxon>
        <taxon>Microascales</taxon>
        <taxon>Microascaceae</taxon>
        <taxon>Cephalotrichum</taxon>
    </lineage>
</organism>
<name>A0AAE8MTS1_9PEZI</name>
<dbReference type="Proteomes" id="UP001187682">
    <property type="component" value="Unassembled WGS sequence"/>
</dbReference>
<comment type="caution">
    <text evidence="3">The sequence shown here is derived from an EMBL/GenBank/DDBJ whole genome shotgun (WGS) entry which is preliminary data.</text>
</comment>
<feature type="compositionally biased region" description="Polar residues" evidence="1">
    <location>
        <begin position="928"/>
        <end position="943"/>
    </location>
</feature>
<feature type="transmembrane region" description="Helical" evidence="2">
    <location>
        <begin position="193"/>
        <end position="216"/>
    </location>
</feature>
<feature type="compositionally biased region" description="Basic and acidic residues" evidence="1">
    <location>
        <begin position="867"/>
        <end position="890"/>
    </location>
</feature>
<feature type="region of interest" description="Disordered" evidence="1">
    <location>
        <begin position="254"/>
        <end position="275"/>
    </location>
</feature>
<feature type="region of interest" description="Disordered" evidence="1">
    <location>
        <begin position="529"/>
        <end position="622"/>
    </location>
</feature>